<feature type="compositionally biased region" description="Low complexity" evidence="1">
    <location>
        <begin position="1"/>
        <end position="18"/>
    </location>
</feature>
<feature type="region of interest" description="Disordered" evidence="1">
    <location>
        <begin position="1"/>
        <end position="21"/>
    </location>
</feature>
<keyword evidence="3" id="KW-1185">Reference proteome</keyword>
<reference evidence="2 3" key="1">
    <citation type="journal article" date="2019" name="Int. J. Syst. Evol. Microbiol.">
        <title>The Global Catalogue of Microorganisms (GCM) 10K type strain sequencing project: providing services to taxonomists for standard genome sequencing and annotation.</title>
        <authorList>
            <consortium name="The Broad Institute Genomics Platform"/>
            <consortium name="The Broad Institute Genome Sequencing Center for Infectious Disease"/>
            <person name="Wu L."/>
            <person name="Ma J."/>
        </authorList>
    </citation>
    <scope>NUCLEOTIDE SEQUENCE [LARGE SCALE GENOMIC DNA]</scope>
    <source>
        <strain evidence="2 3">JCM 16021</strain>
    </source>
</reference>
<dbReference type="EMBL" id="BAAAQQ010000014">
    <property type="protein sequence ID" value="GAA2133535.1"/>
    <property type="molecule type" value="Genomic_DNA"/>
</dbReference>
<dbReference type="RefSeq" id="WP_344305542.1">
    <property type="nucleotide sequence ID" value="NZ_BAAAQQ010000014.1"/>
</dbReference>
<dbReference type="Proteomes" id="UP001500575">
    <property type="component" value="Unassembled WGS sequence"/>
</dbReference>
<evidence type="ECO:0000313" key="3">
    <source>
        <dbReference type="Proteomes" id="UP001500575"/>
    </source>
</evidence>
<organism evidence="2 3">
    <name type="scientific">Nocardioides bigeumensis</name>
    <dbReference type="NCBI Taxonomy" id="433657"/>
    <lineage>
        <taxon>Bacteria</taxon>
        <taxon>Bacillati</taxon>
        <taxon>Actinomycetota</taxon>
        <taxon>Actinomycetes</taxon>
        <taxon>Propionibacteriales</taxon>
        <taxon>Nocardioidaceae</taxon>
        <taxon>Nocardioides</taxon>
    </lineage>
</organism>
<accession>A0ABN2YXX5</accession>
<name>A0ABN2YXX5_9ACTN</name>
<gene>
    <name evidence="2" type="ORF">GCM10009843_39100</name>
</gene>
<comment type="caution">
    <text evidence="2">The sequence shown here is derived from an EMBL/GenBank/DDBJ whole genome shotgun (WGS) entry which is preliminary data.</text>
</comment>
<proteinExistence type="predicted"/>
<protein>
    <submittedName>
        <fullName evidence="2">Uncharacterized protein</fullName>
    </submittedName>
</protein>
<sequence length="305" mass="31810">MDAPPGSTVTTTRGGSVTVDEERTRATVTGAASVTVMAGDRFRIEQALIDERWAVVVRGDTLRQKPGEATVVDLVTGDSAQLDGTSDPPTVSGGTWALHGDTLVHATRGQDGAYCLARRDLADGVEATGEVVYCAEDRHGFTNARVTDAGLGLMTFDDGRPSCRTVGVVDGSAVAPQAGVDECKGWELVPTRLGTIWSVIPKENELDVAHVYAAPATSSDSDPVDLGEAAAGSLVWCGDAAYFSRDSSRGAPARLLRWTGGAKADVVYEAKGGRAFIDGPRCGGDRITISVLAESGDQQLTARVS</sequence>
<evidence type="ECO:0000313" key="2">
    <source>
        <dbReference type="EMBL" id="GAA2133535.1"/>
    </source>
</evidence>
<evidence type="ECO:0000256" key="1">
    <source>
        <dbReference type="SAM" id="MobiDB-lite"/>
    </source>
</evidence>